<dbReference type="SMART" id="SM00249">
    <property type="entry name" value="PHD"/>
    <property type="match status" value="1"/>
</dbReference>
<evidence type="ECO:0000313" key="7">
    <source>
        <dbReference type="Proteomes" id="UP000283210"/>
    </source>
</evidence>
<dbReference type="InterPro" id="IPR013083">
    <property type="entry name" value="Znf_RING/FYVE/PHD"/>
</dbReference>
<evidence type="ECO:0000259" key="5">
    <source>
        <dbReference type="PROSITE" id="PS51805"/>
    </source>
</evidence>
<keyword evidence="3" id="KW-0862">Zinc</keyword>
<dbReference type="GO" id="GO:0008270">
    <property type="term" value="F:zinc ion binding"/>
    <property type="evidence" value="ECO:0007669"/>
    <property type="project" value="UniProtKB-KW"/>
</dbReference>
<evidence type="ECO:0000256" key="3">
    <source>
        <dbReference type="ARBA" id="ARBA00022833"/>
    </source>
</evidence>
<feature type="compositionally biased region" description="Basic and acidic residues" evidence="4">
    <location>
        <begin position="452"/>
        <end position="473"/>
    </location>
</feature>
<dbReference type="InterPro" id="IPR034732">
    <property type="entry name" value="EPHD"/>
</dbReference>
<evidence type="ECO:0000256" key="2">
    <source>
        <dbReference type="ARBA" id="ARBA00022771"/>
    </source>
</evidence>
<proteinExistence type="predicted"/>
<gene>
    <name evidence="6" type="ORF">OJAV_G00037650</name>
</gene>
<dbReference type="InterPro" id="IPR001965">
    <property type="entry name" value="Znf_PHD"/>
</dbReference>
<feature type="region of interest" description="Disordered" evidence="4">
    <location>
        <begin position="306"/>
        <end position="348"/>
    </location>
</feature>
<dbReference type="GO" id="GO:0006357">
    <property type="term" value="P:regulation of transcription by RNA polymerase II"/>
    <property type="evidence" value="ECO:0007669"/>
    <property type="project" value="TreeGrafter"/>
</dbReference>
<feature type="domain" description="PHD-type" evidence="5">
    <location>
        <begin position="1"/>
        <end position="121"/>
    </location>
</feature>
<dbReference type="InterPro" id="IPR050701">
    <property type="entry name" value="Histone_Mod_Regulator"/>
</dbReference>
<feature type="compositionally biased region" description="Pro residues" evidence="4">
    <location>
        <begin position="1"/>
        <end position="10"/>
    </location>
</feature>
<dbReference type="Gene3D" id="3.30.40.10">
    <property type="entry name" value="Zinc/RING finger domain, C3HC4 (zinc finger)"/>
    <property type="match status" value="1"/>
</dbReference>
<reference evidence="6 7" key="1">
    <citation type="submission" date="2018-11" db="EMBL/GenBank/DDBJ databases">
        <authorList>
            <person name="Lopez-Roques C."/>
            <person name="Donnadieu C."/>
            <person name="Bouchez O."/>
            <person name="Klopp C."/>
            <person name="Cabau C."/>
            <person name="Zahm M."/>
        </authorList>
    </citation>
    <scope>NUCLEOTIDE SEQUENCE [LARGE SCALE GENOMIC DNA]</scope>
    <source>
        <strain evidence="6">RS831</strain>
        <tissue evidence="6">Whole body</tissue>
    </source>
</reference>
<dbReference type="EMBL" id="CM012440">
    <property type="protein sequence ID" value="RVE74056.1"/>
    <property type="molecule type" value="Genomic_DNA"/>
</dbReference>
<dbReference type="Proteomes" id="UP000283210">
    <property type="component" value="Chromosome 4"/>
</dbReference>
<keyword evidence="2" id="KW-0863">Zinc-finger</keyword>
<dbReference type="AlphaFoldDB" id="A0A437DGJ8"/>
<feature type="region of interest" description="Disordered" evidence="4">
    <location>
        <begin position="123"/>
        <end position="143"/>
    </location>
</feature>
<dbReference type="Pfam" id="PF13771">
    <property type="entry name" value="zf-HC5HC2H"/>
    <property type="match status" value="1"/>
</dbReference>
<dbReference type="GO" id="GO:0000123">
    <property type="term" value="C:histone acetyltransferase complex"/>
    <property type="evidence" value="ECO:0007669"/>
    <property type="project" value="TreeGrafter"/>
</dbReference>
<feature type="region of interest" description="Disordered" evidence="4">
    <location>
        <begin position="1"/>
        <end position="30"/>
    </location>
</feature>
<dbReference type="FunFam" id="3.30.40.10:FF:000030">
    <property type="entry name" value="Protein Jade-1 isoform 1"/>
    <property type="match status" value="1"/>
</dbReference>
<evidence type="ECO:0000256" key="1">
    <source>
        <dbReference type="ARBA" id="ARBA00022723"/>
    </source>
</evidence>
<sequence length="527" mass="59110">MRPRHPPPVPVVSSEGRGNEGDPSRHKVGSRELCPMDTREVSIACPERMEPITKISHIPTSRWSLICSLCKLKTGACIQCSVKNCTIPFHVTCAFEHSLEMKTILHEGDEVKFKSYCLKHSKSKSGEAGLSPARSKPPGEVGKVGQRAQRLQELEEEFYTLVQLQEVARLLRLSERILDFIYQYWKLKRKSNFNKPLLPPKEEENGVLQPHEDSVHTRMRMFMHLRQDLERVRNLCYMVSRREKLKLKQSKDQEQMFNLHVKLMDLELSAGLPPSFPVEHTLFHPPPRITLKLKMPKAAGLGNCYSSSKSGNGPPFQDHSSKVCERGQGKPPLHGPKEDRSNGCLSSSIPAGSTPLAVKATGKLLSVHAALQAHSSSTNGDPNRGTKSNGLLQKLVAHKDRSCQTAADQDISKEALGKNSFQKSAMEQFGRSFKEATINLVRTTEDLWAREKLSQKSSTKERLWTKPASEHKGKSMKSFQDSDGYCPDLELSDSEPEAKGRRRRQAGFPLPDATKKGKQSSRHSVKR</sequence>
<accession>A0A437DGJ8</accession>
<feature type="compositionally biased region" description="Basic residues" evidence="4">
    <location>
        <begin position="516"/>
        <end position="527"/>
    </location>
</feature>
<dbReference type="PROSITE" id="PS51805">
    <property type="entry name" value="EPHD"/>
    <property type="match status" value="1"/>
</dbReference>
<evidence type="ECO:0000313" key="6">
    <source>
        <dbReference type="EMBL" id="RVE74056.1"/>
    </source>
</evidence>
<organism evidence="6 7">
    <name type="scientific">Oryzias javanicus</name>
    <name type="common">Javanese ricefish</name>
    <name type="synonym">Aplocheilus javanicus</name>
    <dbReference type="NCBI Taxonomy" id="123683"/>
    <lineage>
        <taxon>Eukaryota</taxon>
        <taxon>Metazoa</taxon>
        <taxon>Chordata</taxon>
        <taxon>Craniata</taxon>
        <taxon>Vertebrata</taxon>
        <taxon>Euteleostomi</taxon>
        <taxon>Actinopterygii</taxon>
        <taxon>Neopterygii</taxon>
        <taxon>Teleostei</taxon>
        <taxon>Neoteleostei</taxon>
        <taxon>Acanthomorphata</taxon>
        <taxon>Ovalentaria</taxon>
        <taxon>Atherinomorphae</taxon>
        <taxon>Beloniformes</taxon>
        <taxon>Adrianichthyidae</taxon>
        <taxon>Oryziinae</taxon>
        <taxon>Oryzias</taxon>
    </lineage>
</organism>
<keyword evidence="1" id="KW-0479">Metal-binding</keyword>
<feature type="region of interest" description="Disordered" evidence="4">
    <location>
        <begin position="452"/>
        <end position="527"/>
    </location>
</feature>
<dbReference type="PANTHER" id="PTHR13793">
    <property type="entry name" value="PHD FINGER PROTEINS"/>
    <property type="match status" value="1"/>
</dbReference>
<evidence type="ECO:0000256" key="4">
    <source>
        <dbReference type="SAM" id="MobiDB-lite"/>
    </source>
</evidence>
<dbReference type="PANTHER" id="PTHR13793:SF27">
    <property type="entry name" value="PROTEIN JADE-3"/>
    <property type="match status" value="1"/>
</dbReference>
<dbReference type="OrthoDB" id="20839at2759"/>
<feature type="compositionally biased region" description="Basic and acidic residues" evidence="4">
    <location>
        <begin position="319"/>
        <end position="328"/>
    </location>
</feature>
<keyword evidence="7" id="KW-1185">Reference proteome</keyword>
<reference evidence="6 7" key="2">
    <citation type="submission" date="2019-01" db="EMBL/GenBank/DDBJ databases">
        <title>A chromosome length genome reference of the Java medaka (oryzias javanicus).</title>
        <authorList>
            <person name="Herpin A."/>
            <person name="Takehana Y."/>
            <person name="Naruse K."/>
            <person name="Ansai S."/>
            <person name="Kawaguchi M."/>
        </authorList>
    </citation>
    <scope>NUCLEOTIDE SEQUENCE [LARGE SCALE GENOMIC DNA]</scope>
    <source>
        <strain evidence="6">RS831</strain>
        <tissue evidence="6">Whole body</tissue>
    </source>
</reference>
<name>A0A437DGJ8_ORYJA</name>
<protein>
    <recommendedName>
        <fullName evidence="5">PHD-type domain-containing protein</fullName>
    </recommendedName>
</protein>